<evidence type="ECO:0000313" key="2">
    <source>
        <dbReference type="EMBL" id="VFT80193.1"/>
    </source>
</evidence>
<gene>
    <name evidence="2" type="primary">Aste57867_3013</name>
    <name evidence="1" type="ORF">As57867_003004</name>
    <name evidence="2" type="ORF">ASTE57867_3013</name>
</gene>
<dbReference type="InterPro" id="IPR012292">
    <property type="entry name" value="Globin/Proto"/>
</dbReference>
<name>A0A485KE30_9STRA</name>
<evidence type="ECO:0000313" key="1">
    <source>
        <dbReference type="EMBL" id="KAF0716131.1"/>
    </source>
</evidence>
<accession>A0A485KE30</accession>
<reference evidence="2 3" key="1">
    <citation type="submission" date="2019-03" db="EMBL/GenBank/DDBJ databases">
        <authorList>
            <person name="Gaulin E."/>
            <person name="Dumas B."/>
        </authorList>
    </citation>
    <scope>NUCLEOTIDE SEQUENCE [LARGE SCALE GENOMIC DNA]</scope>
    <source>
        <strain evidence="2">CBS 568.67</strain>
    </source>
</reference>
<dbReference type="OrthoDB" id="73141at2759"/>
<organism evidence="2 3">
    <name type="scientific">Aphanomyces stellatus</name>
    <dbReference type="NCBI Taxonomy" id="120398"/>
    <lineage>
        <taxon>Eukaryota</taxon>
        <taxon>Sar</taxon>
        <taxon>Stramenopiles</taxon>
        <taxon>Oomycota</taxon>
        <taxon>Saprolegniomycetes</taxon>
        <taxon>Saprolegniales</taxon>
        <taxon>Verrucalvaceae</taxon>
        <taxon>Aphanomyces</taxon>
    </lineage>
</organism>
<reference evidence="1" key="2">
    <citation type="submission" date="2019-06" db="EMBL/GenBank/DDBJ databases">
        <title>Genomics analysis of Aphanomyces spp. identifies a new class of oomycete effector associated with host adaptation.</title>
        <authorList>
            <person name="Gaulin E."/>
        </authorList>
    </citation>
    <scope>NUCLEOTIDE SEQUENCE</scope>
    <source>
        <strain evidence="1">CBS 578.67</strain>
    </source>
</reference>
<protein>
    <submittedName>
        <fullName evidence="2">Aste57867_3013 protein</fullName>
    </submittedName>
</protein>
<dbReference type="Gene3D" id="1.10.490.10">
    <property type="entry name" value="Globins"/>
    <property type="match status" value="1"/>
</dbReference>
<dbReference type="SUPFAM" id="SSF46458">
    <property type="entry name" value="Globin-like"/>
    <property type="match status" value="1"/>
</dbReference>
<dbReference type="Proteomes" id="UP000332933">
    <property type="component" value="Unassembled WGS sequence"/>
</dbReference>
<dbReference type="InterPro" id="IPR009050">
    <property type="entry name" value="Globin-like_sf"/>
</dbReference>
<dbReference type="EMBL" id="VJMH01000454">
    <property type="protein sequence ID" value="KAF0716131.1"/>
    <property type="molecule type" value="Genomic_DNA"/>
</dbReference>
<evidence type="ECO:0000313" key="3">
    <source>
        <dbReference type="Proteomes" id="UP000332933"/>
    </source>
</evidence>
<sequence length="254" mass="28786">MTHTTTFAYDSSDDDDNFDIDECPLADITTSATVPTSGCPFHCHATAANHLADASIPFDMRRGYCANKATTVQLLADIGGDDKIREFCTRFYARAFLDHQLKPFFFIDDGATAHGGRLAAWIIQTMGGKVYGHHFWQPAHQFARYSDRRAPDVRGNNFTVVDSRVWMRVHFWAARECGLSAHQGFWDWYIQFIEHFIRFYSYYAVGYARADADWSASPNNLATYKANDYQMPDLTDESEDIHGTATGLAERCEA</sequence>
<dbReference type="GO" id="GO:0019825">
    <property type="term" value="F:oxygen binding"/>
    <property type="evidence" value="ECO:0007669"/>
    <property type="project" value="InterPro"/>
</dbReference>
<keyword evidence="3" id="KW-1185">Reference proteome</keyword>
<dbReference type="AlphaFoldDB" id="A0A485KE30"/>
<dbReference type="EMBL" id="CAADRA010000454">
    <property type="protein sequence ID" value="VFT80193.1"/>
    <property type="molecule type" value="Genomic_DNA"/>
</dbReference>
<dbReference type="GO" id="GO:0020037">
    <property type="term" value="F:heme binding"/>
    <property type="evidence" value="ECO:0007669"/>
    <property type="project" value="InterPro"/>
</dbReference>
<proteinExistence type="predicted"/>